<proteinExistence type="predicted"/>
<keyword evidence="2" id="KW-0238">DNA-binding</keyword>
<evidence type="ECO:0000256" key="3">
    <source>
        <dbReference type="ARBA" id="ARBA00023163"/>
    </source>
</evidence>
<dbReference type="CDD" id="cd06170">
    <property type="entry name" value="LuxR_C_like"/>
    <property type="match status" value="1"/>
</dbReference>
<dbReference type="Proteomes" id="UP001356704">
    <property type="component" value="Unassembled WGS sequence"/>
</dbReference>
<dbReference type="EMBL" id="JAZHOU010000008">
    <property type="protein sequence ID" value="MEF3080527.1"/>
    <property type="molecule type" value="Genomic_DNA"/>
</dbReference>
<feature type="domain" description="HTH luxR-type" evidence="4">
    <location>
        <begin position="61"/>
        <end position="127"/>
    </location>
</feature>
<dbReference type="InterPro" id="IPR016032">
    <property type="entry name" value="Sig_transdc_resp-reg_C-effctor"/>
</dbReference>
<evidence type="ECO:0000256" key="1">
    <source>
        <dbReference type="ARBA" id="ARBA00023015"/>
    </source>
</evidence>
<reference evidence="5 6" key="1">
    <citation type="submission" date="2024-02" db="EMBL/GenBank/DDBJ databases">
        <title>Winogradskyella poriferorum JCM 12885.</title>
        <authorList>
            <person name="Zhang D.-F."/>
            <person name="Fu Z.-Y."/>
        </authorList>
    </citation>
    <scope>NUCLEOTIDE SEQUENCE [LARGE SCALE GENOMIC DNA]</scope>
    <source>
        <strain evidence="5 6">JCM 12885</strain>
    </source>
</reference>
<accession>A0ABU7W9U7</accession>
<dbReference type="PRINTS" id="PR00038">
    <property type="entry name" value="HTHLUXR"/>
</dbReference>
<protein>
    <submittedName>
        <fullName evidence="5">LuxR C-terminal-related transcriptional regulator</fullName>
    </submittedName>
</protein>
<dbReference type="InterPro" id="IPR000792">
    <property type="entry name" value="Tscrpt_reg_LuxR_C"/>
</dbReference>
<dbReference type="SUPFAM" id="SSF46894">
    <property type="entry name" value="C-terminal effector domain of the bipartite response regulators"/>
    <property type="match status" value="1"/>
</dbReference>
<evidence type="ECO:0000313" key="6">
    <source>
        <dbReference type="Proteomes" id="UP001356704"/>
    </source>
</evidence>
<keyword evidence="1" id="KW-0805">Transcription regulation</keyword>
<evidence type="ECO:0000313" key="5">
    <source>
        <dbReference type="EMBL" id="MEF3080527.1"/>
    </source>
</evidence>
<keyword evidence="3" id="KW-0804">Transcription</keyword>
<gene>
    <name evidence="5" type="ORF">V1468_16045</name>
</gene>
<dbReference type="Pfam" id="PF00196">
    <property type="entry name" value="GerE"/>
    <property type="match status" value="1"/>
</dbReference>
<organism evidence="5 6">
    <name type="scientific">Winogradskyella poriferorum</name>
    <dbReference type="NCBI Taxonomy" id="307627"/>
    <lineage>
        <taxon>Bacteria</taxon>
        <taxon>Pseudomonadati</taxon>
        <taxon>Bacteroidota</taxon>
        <taxon>Flavobacteriia</taxon>
        <taxon>Flavobacteriales</taxon>
        <taxon>Flavobacteriaceae</taxon>
        <taxon>Winogradskyella</taxon>
    </lineage>
</organism>
<dbReference type="PANTHER" id="PTHR44688">
    <property type="entry name" value="DNA-BINDING TRANSCRIPTIONAL ACTIVATOR DEVR_DOSR"/>
    <property type="match status" value="1"/>
</dbReference>
<name>A0ABU7W9U7_9FLAO</name>
<dbReference type="PANTHER" id="PTHR44688:SF16">
    <property type="entry name" value="DNA-BINDING TRANSCRIPTIONAL ACTIVATOR DEVR_DOSR"/>
    <property type="match status" value="1"/>
</dbReference>
<dbReference type="RefSeq" id="WP_331811223.1">
    <property type="nucleotide sequence ID" value="NZ_JAZHOU010000008.1"/>
</dbReference>
<evidence type="ECO:0000259" key="4">
    <source>
        <dbReference type="PROSITE" id="PS50043"/>
    </source>
</evidence>
<dbReference type="InterPro" id="IPR036388">
    <property type="entry name" value="WH-like_DNA-bd_sf"/>
</dbReference>
<dbReference type="SMART" id="SM00421">
    <property type="entry name" value="HTH_LUXR"/>
    <property type="match status" value="1"/>
</dbReference>
<dbReference type="PROSITE" id="PS50043">
    <property type="entry name" value="HTH_LUXR_2"/>
    <property type="match status" value="1"/>
</dbReference>
<evidence type="ECO:0000256" key="2">
    <source>
        <dbReference type="ARBA" id="ARBA00023125"/>
    </source>
</evidence>
<dbReference type="Gene3D" id="1.10.10.10">
    <property type="entry name" value="Winged helix-like DNA-binding domain superfamily/Winged helix DNA-binding domain"/>
    <property type="match status" value="1"/>
</dbReference>
<comment type="caution">
    <text evidence="5">The sequence shown here is derived from an EMBL/GenBank/DDBJ whole genome shotgun (WGS) entry which is preliminary data.</text>
</comment>
<sequence>MYYPSKTAKNQLLKLISIIENEGKMLTTNELIVVLENMKCICKSPEIVSALTNSLKLKSNNNSHNRSNLTNREKQVVLLIGQGLPNKDIAHELNLSKSTIETHRKNIRKKLKIKGKDSLMVFAIIYKLQNETKP</sequence>
<keyword evidence="6" id="KW-1185">Reference proteome</keyword>
<dbReference type="PROSITE" id="PS00622">
    <property type="entry name" value="HTH_LUXR_1"/>
    <property type="match status" value="1"/>
</dbReference>